<sequence>MSHLLQSVAVLCIQVLDPTSSSSSNSHSGLFDAVRARAEQLKIVLFLVHCKEFQFGKNQLDALNIIFSIDYRIRLMHGRLNPVKDSIAVPSIGDDKDEYDV</sequence>
<accession>A0A165WGN8</accession>
<dbReference type="Proteomes" id="UP000076798">
    <property type="component" value="Unassembled WGS sequence"/>
</dbReference>
<evidence type="ECO:0000313" key="1">
    <source>
        <dbReference type="EMBL" id="KZT31132.1"/>
    </source>
</evidence>
<keyword evidence="2" id="KW-1185">Reference proteome</keyword>
<dbReference type="AlphaFoldDB" id="A0A165WGN8"/>
<reference evidence="1 2" key="1">
    <citation type="journal article" date="2016" name="Mol. Biol. Evol.">
        <title>Comparative Genomics of Early-Diverging Mushroom-Forming Fungi Provides Insights into the Origins of Lignocellulose Decay Capabilities.</title>
        <authorList>
            <person name="Nagy L.G."/>
            <person name="Riley R."/>
            <person name="Tritt A."/>
            <person name="Adam C."/>
            <person name="Daum C."/>
            <person name="Floudas D."/>
            <person name="Sun H."/>
            <person name="Yadav J.S."/>
            <person name="Pangilinan J."/>
            <person name="Larsson K.H."/>
            <person name="Matsuura K."/>
            <person name="Barry K."/>
            <person name="Labutti K."/>
            <person name="Kuo R."/>
            <person name="Ohm R.A."/>
            <person name="Bhattacharya S.S."/>
            <person name="Shirouzu T."/>
            <person name="Yoshinaga Y."/>
            <person name="Martin F.M."/>
            <person name="Grigoriev I.V."/>
            <person name="Hibbett D.S."/>
        </authorList>
    </citation>
    <scope>NUCLEOTIDE SEQUENCE [LARGE SCALE GENOMIC DNA]</scope>
    <source>
        <strain evidence="1 2">HHB10207 ss-3</strain>
    </source>
</reference>
<protein>
    <submittedName>
        <fullName evidence="1">Uncharacterized protein</fullName>
    </submittedName>
</protein>
<gene>
    <name evidence="1" type="ORF">SISSUDRAFT_1068058</name>
</gene>
<evidence type="ECO:0000313" key="2">
    <source>
        <dbReference type="Proteomes" id="UP000076798"/>
    </source>
</evidence>
<organism evidence="1 2">
    <name type="scientific">Sistotremastrum suecicum HHB10207 ss-3</name>
    <dbReference type="NCBI Taxonomy" id="1314776"/>
    <lineage>
        <taxon>Eukaryota</taxon>
        <taxon>Fungi</taxon>
        <taxon>Dikarya</taxon>
        <taxon>Basidiomycota</taxon>
        <taxon>Agaricomycotina</taxon>
        <taxon>Agaricomycetes</taxon>
        <taxon>Sistotremastrales</taxon>
        <taxon>Sistotremastraceae</taxon>
        <taxon>Sistotremastrum</taxon>
    </lineage>
</organism>
<name>A0A165WGN8_9AGAM</name>
<dbReference type="EMBL" id="KV428823">
    <property type="protein sequence ID" value="KZT31132.1"/>
    <property type="molecule type" value="Genomic_DNA"/>
</dbReference>
<proteinExistence type="predicted"/>